<gene>
    <name evidence="2" type="ORF">OU682_21660</name>
</gene>
<proteinExistence type="predicted"/>
<dbReference type="InterPro" id="IPR036259">
    <property type="entry name" value="MFS_trans_sf"/>
</dbReference>
<sequence>MIWAERLAAFSHPVAAICLTVFGGPAAYAFAMLHGAGNGILTIAKGTLPLALFGAAGYGARLGWLNAPARVLQAAAPLLFGAALASWGPSAIWLTAGVGLLATGALLLLRQR</sequence>
<name>A0ABT4JAN2_9RHOB</name>
<accession>A0ABT4JAN2</accession>
<dbReference type="RefSeq" id="WP_268944285.1">
    <property type="nucleotide sequence ID" value="NZ_JAPTYD010000074.1"/>
</dbReference>
<keyword evidence="1" id="KW-0812">Transmembrane</keyword>
<dbReference type="Proteomes" id="UP001149822">
    <property type="component" value="Unassembled WGS sequence"/>
</dbReference>
<evidence type="ECO:0000313" key="3">
    <source>
        <dbReference type="Proteomes" id="UP001149822"/>
    </source>
</evidence>
<evidence type="ECO:0008006" key="4">
    <source>
        <dbReference type="Google" id="ProtNLM"/>
    </source>
</evidence>
<organism evidence="2 3">
    <name type="scientific">Paracoccus benzoatiresistens</name>
    <dbReference type="NCBI Taxonomy" id="2997341"/>
    <lineage>
        <taxon>Bacteria</taxon>
        <taxon>Pseudomonadati</taxon>
        <taxon>Pseudomonadota</taxon>
        <taxon>Alphaproteobacteria</taxon>
        <taxon>Rhodobacterales</taxon>
        <taxon>Paracoccaceae</taxon>
        <taxon>Paracoccus</taxon>
    </lineage>
</organism>
<evidence type="ECO:0000256" key="1">
    <source>
        <dbReference type="SAM" id="Phobius"/>
    </source>
</evidence>
<keyword evidence="3" id="KW-1185">Reference proteome</keyword>
<keyword evidence="1" id="KW-0472">Membrane</keyword>
<dbReference type="EMBL" id="JAPTYD010000074">
    <property type="protein sequence ID" value="MCZ0964188.1"/>
    <property type="molecule type" value="Genomic_DNA"/>
</dbReference>
<evidence type="ECO:0000313" key="2">
    <source>
        <dbReference type="EMBL" id="MCZ0964188.1"/>
    </source>
</evidence>
<keyword evidence="1" id="KW-1133">Transmembrane helix</keyword>
<reference evidence="2" key="1">
    <citation type="submission" date="2022-12" db="EMBL/GenBank/DDBJ databases">
        <title>Paracoccus sp. EF6 isolated from a lake water.</title>
        <authorList>
            <person name="Liu H."/>
        </authorList>
    </citation>
    <scope>NUCLEOTIDE SEQUENCE</scope>
    <source>
        <strain evidence="2">EF6</strain>
    </source>
</reference>
<feature type="transmembrane region" description="Helical" evidence="1">
    <location>
        <begin position="91"/>
        <end position="109"/>
    </location>
</feature>
<comment type="caution">
    <text evidence="2">The sequence shown here is derived from an EMBL/GenBank/DDBJ whole genome shotgun (WGS) entry which is preliminary data.</text>
</comment>
<dbReference type="SUPFAM" id="SSF103473">
    <property type="entry name" value="MFS general substrate transporter"/>
    <property type="match status" value="1"/>
</dbReference>
<protein>
    <recommendedName>
        <fullName evidence="4">EamA-like transporter family protein</fullName>
    </recommendedName>
</protein>